<name>A0ABQ6WPP1_9EURO</name>
<dbReference type="PROSITE" id="PS50222">
    <property type="entry name" value="EF_HAND_2"/>
    <property type="match status" value="2"/>
</dbReference>
<feature type="domain" description="EF-hand" evidence="1">
    <location>
        <begin position="11"/>
        <end position="46"/>
    </location>
</feature>
<evidence type="ECO:0000313" key="3">
    <source>
        <dbReference type="Proteomes" id="UP000325395"/>
    </source>
</evidence>
<dbReference type="InterPro" id="IPR011992">
    <property type="entry name" value="EF-hand-dom_pair"/>
</dbReference>
<dbReference type="SMART" id="SM00054">
    <property type="entry name" value="EFh"/>
    <property type="match status" value="2"/>
</dbReference>
<dbReference type="SUPFAM" id="SSF47473">
    <property type="entry name" value="EF-hand"/>
    <property type="match status" value="1"/>
</dbReference>
<proteinExistence type="predicted"/>
<keyword evidence="3" id="KW-1185">Reference proteome</keyword>
<accession>A0ABQ6WPP1</accession>
<reference evidence="2 3" key="1">
    <citation type="submission" date="2019-04" db="EMBL/GenBank/DDBJ databases">
        <authorList>
            <consortium name="DOE Joint Genome Institute"/>
            <person name="Mondo S."/>
            <person name="Kjaerbolling I."/>
            <person name="Vesth T."/>
            <person name="Frisvad J.C."/>
            <person name="Nybo J.L."/>
            <person name="Theobald S."/>
            <person name="Kildgaard S."/>
            <person name="Isbrandt T."/>
            <person name="Kuo A."/>
            <person name="Sato A."/>
            <person name="Lyhne E.K."/>
            <person name="Kogle M.E."/>
            <person name="Wiebenga A."/>
            <person name="Kun R.S."/>
            <person name="Lubbers R.J."/>
            <person name="Makela M.R."/>
            <person name="Barry K."/>
            <person name="Chovatia M."/>
            <person name="Clum A."/>
            <person name="Daum C."/>
            <person name="Haridas S."/>
            <person name="He G."/>
            <person name="LaButti K."/>
            <person name="Lipzen A."/>
            <person name="Riley R."/>
            <person name="Salamov A."/>
            <person name="Simmons B.A."/>
            <person name="Magnuson J.K."/>
            <person name="Henrissat B."/>
            <person name="Mortensen U.H."/>
            <person name="Larsen T.O."/>
            <person name="Devries R.P."/>
            <person name="Grigoriev I.V."/>
            <person name="Machida M."/>
            <person name="Baker S.E."/>
            <person name="Andersen M.R."/>
            <person name="Cantor M.N."/>
            <person name="Hua S.X."/>
        </authorList>
    </citation>
    <scope>NUCLEOTIDE SEQUENCE [LARGE SCALE GENOMIC DNA]</scope>
    <source>
        <strain evidence="2 3">CBS 117616</strain>
    </source>
</reference>
<sequence length="84" mass="9900">MANWSPPYSREERDRVTEEFHKLNKNYDDFIDYDELKAAIEEGRINLTEEDINNHIQKLDWNGDGKISFGEFLAAYGKRSESNN</sequence>
<feature type="domain" description="EF-hand" evidence="1">
    <location>
        <begin position="47"/>
        <end position="82"/>
    </location>
</feature>
<dbReference type="Pfam" id="PF13499">
    <property type="entry name" value="EF-hand_7"/>
    <property type="match status" value="1"/>
</dbReference>
<dbReference type="CDD" id="cd00051">
    <property type="entry name" value="EFh"/>
    <property type="match status" value="1"/>
</dbReference>
<organism evidence="2 3">
    <name type="scientific">Aspergillus pseudocaelatus</name>
    <dbReference type="NCBI Taxonomy" id="1825620"/>
    <lineage>
        <taxon>Eukaryota</taxon>
        <taxon>Fungi</taxon>
        <taxon>Dikarya</taxon>
        <taxon>Ascomycota</taxon>
        <taxon>Pezizomycotina</taxon>
        <taxon>Eurotiomycetes</taxon>
        <taxon>Eurotiomycetidae</taxon>
        <taxon>Eurotiales</taxon>
        <taxon>Aspergillaceae</taxon>
        <taxon>Aspergillus</taxon>
        <taxon>Aspergillus subgen. Circumdati</taxon>
    </lineage>
</organism>
<dbReference type="Gene3D" id="1.10.238.10">
    <property type="entry name" value="EF-hand"/>
    <property type="match status" value="1"/>
</dbReference>
<evidence type="ECO:0000313" key="2">
    <source>
        <dbReference type="EMBL" id="KAE8419096.1"/>
    </source>
</evidence>
<dbReference type="Proteomes" id="UP000325395">
    <property type="component" value="Unassembled WGS sequence"/>
</dbReference>
<protein>
    <recommendedName>
        <fullName evidence="1">EF-hand domain-containing protein</fullName>
    </recommendedName>
</protein>
<evidence type="ECO:0000259" key="1">
    <source>
        <dbReference type="PROSITE" id="PS50222"/>
    </source>
</evidence>
<gene>
    <name evidence="2" type="ORF">BDV36DRAFT_294552</name>
</gene>
<dbReference type="EMBL" id="ML735720">
    <property type="protein sequence ID" value="KAE8419096.1"/>
    <property type="molecule type" value="Genomic_DNA"/>
</dbReference>
<dbReference type="InterPro" id="IPR002048">
    <property type="entry name" value="EF_hand_dom"/>
</dbReference>